<comment type="caution">
    <text evidence="4">The sequence shown here is derived from an EMBL/GenBank/DDBJ whole genome shotgun (WGS) entry which is preliminary data.</text>
</comment>
<evidence type="ECO:0000313" key="4">
    <source>
        <dbReference type="EMBL" id="KAK1741189.1"/>
    </source>
</evidence>
<dbReference type="PANTHER" id="PTHR46128">
    <property type="entry name" value="MITOCHONDRIAL GROUP I INTRON SPLICING FACTOR CCM1"/>
    <property type="match status" value="1"/>
</dbReference>
<dbReference type="Gene3D" id="1.25.40.10">
    <property type="entry name" value="Tetratricopeptide repeat domain"/>
    <property type="match status" value="4"/>
</dbReference>
<reference evidence="4" key="1">
    <citation type="submission" date="2023-06" db="EMBL/GenBank/DDBJ databases">
        <title>Survivors Of The Sea: Transcriptome response of Skeletonema marinoi to long-term dormancy.</title>
        <authorList>
            <person name="Pinder M.I.M."/>
            <person name="Kourtchenko O."/>
            <person name="Robertson E.K."/>
            <person name="Larsson T."/>
            <person name="Maumus F."/>
            <person name="Osuna-Cruz C.M."/>
            <person name="Vancaester E."/>
            <person name="Stenow R."/>
            <person name="Vandepoele K."/>
            <person name="Ploug H."/>
            <person name="Bruchert V."/>
            <person name="Godhe A."/>
            <person name="Topel M."/>
        </authorList>
    </citation>
    <scope>NUCLEOTIDE SEQUENCE</scope>
    <source>
        <strain evidence="4">R05AC</strain>
    </source>
</reference>
<comment type="similarity">
    <text evidence="1">Belongs to the PPR family. P subfamily.</text>
</comment>
<dbReference type="Proteomes" id="UP001224775">
    <property type="component" value="Unassembled WGS sequence"/>
</dbReference>
<feature type="compositionally biased region" description="Basic residues" evidence="3">
    <location>
        <begin position="55"/>
        <end position="67"/>
    </location>
</feature>
<feature type="repeat" description="PPR" evidence="2">
    <location>
        <begin position="377"/>
        <end position="407"/>
    </location>
</feature>
<accession>A0AAD8Y7F7</accession>
<dbReference type="PROSITE" id="PS51375">
    <property type="entry name" value="PPR"/>
    <property type="match status" value="1"/>
</dbReference>
<evidence type="ECO:0000256" key="1">
    <source>
        <dbReference type="ARBA" id="ARBA00007626"/>
    </source>
</evidence>
<protein>
    <submittedName>
        <fullName evidence="4">Pentatricopeptide repeat-containing protein</fullName>
    </submittedName>
</protein>
<proteinExistence type="inferred from homology"/>
<organism evidence="4 5">
    <name type="scientific">Skeletonema marinoi</name>
    <dbReference type="NCBI Taxonomy" id="267567"/>
    <lineage>
        <taxon>Eukaryota</taxon>
        <taxon>Sar</taxon>
        <taxon>Stramenopiles</taxon>
        <taxon>Ochrophyta</taxon>
        <taxon>Bacillariophyta</taxon>
        <taxon>Coscinodiscophyceae</taxon>
        <taxon>Thalassiosirophycidae</taxon>
        <taxon>Thalassiosirales</taxon>
        <taxon>Skeletonemataceae</taxon>
        <taxon>Skeletonema</taxon>
        <taxon>Skeletonema marinoi-dohrnii complex</taxon>
    </lineage>
</organism>
<evidence type="ECO:0000313" key="5">
    <source>
        <dbReference type="Proteomes" id="UP001224775"/>
    </source>
</evidence>
<dbReference type="Pfam" id="PF01535">
    <property type="entry name" value="PPR"/>
    <property type="match status" value="1"/>
</dbReference>
<gene>
    <name evidence="4" type="ORF">QTG54_008441</name>
</gene>
<feature type="region of interest" description="Disordered" evidence="3">
    <location>
        <begin position="50"/>
        <end position="82"/>
    </location>
</feature>
<dbReference type="AlphaFoldDB" id="A0AAD8Y7F7"/>
<evidence type="ECO:0000256" key="2">
    <source>
        <dbReference type="PROSITE-ProRule" id="PRU00708"/>
    </source>
</evidence>
<keyword evidence="5" id="KW-1185">Reference proteome</keyword>
<dbReference type="InterPro" id="IPR002885">
    <property type="entry name" value="PPR_rpt"/>
</dbReference>
<dbReference type="InterPro" id="IPR050872">
    <property type="entry name" value="PPR_P_subfamily"/>
</dbReference>
<evidence type="ECO:0000256" key="3">
    <source>
        <dbReference type="SAM" id="MobiDB-lite"/>
    </source>
</evidence>
<dbReference type="EMBL" id="JATAAI010000014">
    <property type="protein sequence ID" value="KAK1741189.1"/>
    <property type="molecule type" value="Genomic_DNA"/>
</dbReference>
<name>A0AAD8Y7F7_9STRA</name>
<dbReference type="InterPro" id="IPR011990">
    <property type="entry name" value="TPR-like_helical_dom_sf"/>
</dbReference>
<dbReference type="PANTHER" id="PTHR46128:SF329">
    <property type="entry name" value="MITOCHONDRIAL GROUP I INTRON SPLICING FACTOR DMR1"/>
    <property type="match status" value="1"/>
</dbReference>
<sequence>MVSIRNVVPAAALIVSSILFASALSTPPVVLRRTNRIHIACSVVPKAMESTISMSKRKKNRKKRNQQLRKEQQQSSSASSSYYKSHYNFSNEREDVDEWLIRSTALILGEDETQQEEECSIKSGLPSQCASMQEYLYHARSVMKAWTHWNSRNTLGYRRDARLTVEVIFKRVLYVITHEETTTADAAEISELRPMLVSLVNIIIDAWANGNDVNEEAVAHTEGWLHFLQTGEMMDEIEEEKSLVVIGPDEESYRGVVKAYIRTQKRIYLEKALTLLEEMSSSSNHPNTIYPSTLTYNLVLYGLANAQPSSKKNAEIAENLLQKKMISSSEGEDCVPDSNSFRQVISAWTKTGSRCAIEKTDEILNQILNDFPNIDPDASTFNAIMTLNLRLGRVEDAISVFNKMVAMHESGRIGTQPDIYSVNLLLKAMTRQRQHNQRQNLNEADDLVKTMEDTYHVHPDVQSFNIVIDAWSKSKLPEAVSRAERLLDVMERRCRDDSLAAKPDSYTFTSVLDSIARSEHSFHRAEKVFHRIEKLFQDGIVERPTIPVYNAYLNALVSSGDVDVLDRVESIFANMITERNANIRSYNTMLKAYSQFRSGRNGYFSRPLKAEELLTKMEEHSGIPYPDGYSYTTVINCFARSIVDRKAKKARQILDKMIQSYAAGNTAAKPQIYAFNGVLSASAHTHHTRFPEERLEAFTILVSTFLLLREWTEPNDSTYILFFQACERLLPKGHRLYEQVIETVVYSCVRDGQMSAKVMHALHNIAPDLAQQFEKIDAK</sequence>
<feature type="compositionally biased region" description="Low complexity" evidence="3">
    <location>
        <begin position="73"/>
        <end position="82"/>
    </location>
</feature>